<evidence type="ECO:0000256" key="10">
    <source>
        <dbReference type="ARBA" id="ARBA00022989"/>
    </source>
</evidence>
<dbReference type="InterPro" id="IPR059000">
    <property type="entry name" value="ATPase_P-type_domA"/>
</dbReference>
<dbReference type="Proteomes" id="UP000694255">
    <property type="component" value="Unassembled WGS sequence"/>
</dbReference>
<feature type="compositionally biased region" description="Low complexity" evidence="18">
    <location>
        <begin position="19"/>
        <end position="31"/>
    </location>
</feature>
<feature type="binding site" evidence="15">
    <location>
        <position position="1053"/>
    </location>
    <ligand>
        <name>ATP</name>
        <dbReference type="ChEBI" id="CHEBI:30616"/>
    </ligand>
</feature>
<evidence type="ECO:0000256" key="12">
    <source>
        <dbReference type="ARBA" id="ARBA00034036"/>
    </source>
</evidence>
<keyword evidence="3" id="KW-0813">Transport</keyword>
<evidence type="ECO:0000313" key="23">
    <source>
        <dbReference type="Proteomes" id="UP000694255"/>
    </source>
</evidence>
<feature type="transmembrane region" description="Helical" evidence="17">
    <location>
        <begin position="1284"/>
        <end position="1305"/>
    </location>
</feature>
<dbReference type="SFLD" id="SFLDG00002">
    <property type="entry name" value="C1.7:_P-type_atpase_like"/>
    <property type="match status" value="1"/>
</dbReference>
<feature type="binding site" evidence="15">
    <location>
        <position position="614"/>
    </location>
    <ligand>
        <name>ATP</name>
        <dbReference type="ChEBI" id="CHEBI:30616"/>
    </ligand>
</feature>
<feature type="binding site" evidence="15">
    <location>
        <position position="1082"/>
    </location>
    <ligand>
        <name>ATP</name>
        <dbReference type="ChEBI" id="CHEBI:30616"/>
    </ligand>
</feature>
<feature type="region of interest" description="Disordered" evidence="18">
    <location>
        <begin position="1"/>
        <end position="52"/>
    </location>
</feature>
<feature type="transmembrane region" description="Helical" evidence="17">
    <location>
        <begin position="496"/>
        <end position="520"/>
    </location>
</feature>
<dbReference type="OrthoDB" id="377733at2759"/>
<dbReference type="GeneID" id="73468335"/>
<evidence type="ECO:0000256" key="9">
    <source>
        <dbReference type="ARBA" id="ARBA00022967"/>
    </source>
</evidence>
<dbReference type="GO" id="GO:0000287">
    <property type="term" value="F:magnesium ion binding"/>
    <property type="evidence" value="ECO:0007669"/>
    <property type="project" value="UniProtKB-UniRule"/>
</dbReference>
<dbReference type="RefSeq" id="XP_049265180.1">
    <property type="nucleotide sequence ID" value="XM_049405196.1"/>
</dbReference>
<accession>A0A8J5QN25</accession>
<feature type="active site" description="4-aspartylphosphate intermediate" evidence="14">
    <location>
        <position position="612"/>
    </location>
</feature>
<proteinExistence type="inferred from homology"/>
<dbReference type="Pfam" id="PF00122">
    <property type="entry name" value="E1-E2_ATPase"/>
    <property type="match status" value="1"/>
</dbReference>
<dbReference type="InterPro" id="IPR032630">
    <property type="entry name" value="P_typ_ATPase_c"/>
</dbReference>
<dbReference type="PROSITE" id="PS00154">
    <property type="entry name" value="ATPASE_E1_E2"/>
    <property type="match status" value="1"/>
</dbReference>
<feature type="transmembrane region" description="Helical" evidence="17">
    <location>
        <begin position="127"/>
        <end position="151"/>
    </location>
</feature>
<keyword evidence="7 15" id="KW-0067">ATP-binding</keyword>
<comment type="similarity">
    <text evidence="2 17">Belongs to the cation transport ATPase (P-type) (TC 3.A.3) family. Type IV subfamily.</text>
</comment>
<dbReference type="Pfam" id="PF16212">
    <property type="entry name" value="PhoLip_ATPase_C"/>
    <property type="match status" value="1"/>
</dbReference>
<feature type="binding site" evidence="15">
    <location>
        <position position="930"/>
    </location>
    <ligand>
        <name>ATP</name>
        <dbReference type="ChEBI" id="CHEBI:30616"/>
    </ligand>
</feature>
<evidence type="ECO:0000256" key="6">
    <source>
        <dbReference type="ARBA" id="ARBA00022741"/>
    </source>
</evidence>
<evidence type="ECO:0000256" key="5">
    <source>
        <dbReference type="ARBA" id="ARBA00022723"/>
    </source>
</evidence>
<feature type="transmembrane region" description="Helical" evidence="17">
    <location>
        <begin position="540"/>
        <end position="564"/>
    </location>
</feature>
<dbReference type="GO" id="GO:0005524">
    <property type="term" value="F:ATP binding"/>
    <property type="evidence" value="ECO:0007669"/>
    <property type="project" value="UniProtKB-UniRule"/>
</dbReference>
<feature type="binding site" evidence="15">
    <location>
        <position position="929"/>
    </location>
    <ligand>
        <name>ATP</name>
        <dbReference type="ChEBI" id="CHEBI:30616"/>
    </ligand>
</feature>
<keyword evidence="11 17" id="KW-0472">Membrane</keyword>
<keyword evidence="8 16" id="KW-0460">Magnesium</keyword>
<evidence type="ECO:0000256" key="3">
    <source>
        <dbReference type="ARBA" id="ARBA00022448"/>
    </source>
</evidence>
<evidence type="ECO:0000259" key="19">
    <source>
        <dbReference type="Pfam" id="PF00122"/>
    </source>
</evidence>
<feature type="binding site" evidence="15">
    <location>
        <position position="848"/>
    </location>
    <ligand>
        <name>ATP</name>
        <dbReference type="ChEBI" id="CHEBI:30616"/>
    </ligand>
</feature>
<dbReference type="SFLD" id="SFLDF00027">
    <property type="entry name" value="p-type_atpase"/>
    <property type="match status" value="1"/>
</dbReference>
<keyword evidence="4 17" id="KW-0812">Transmembrane</keyword>
<sequence>MSDIKPESSDPELKVGQESSITGTSSGSNTNGNGGSGTSSRKTAHDLLHTPPPNLRARIQRFFYNRDLAARPDYLQEIYNTMPRKIYFNHELPSDMTTSQGHAIVKYPRNKIRTTKYTPISFIPKNLLFQFTNVANFYFLVLVILGAFQIFGVPSPGLAAVPLIVIVTITAVKDALEDYRRVVSDSELNNSPIHLLCGTHNPNVEVDDVSSWRRFKKACTRGLRSTYKVLRKCFISTCGTKKKKQELIRQQVNEDEYALRRVSTVVSEYSYNSQPEPRYSNDTSRVSARFRKSIQSGRSHHRPTVALPNSLLNPVLKKENQNLDDSKRTVFKNRSWKDVNVGDIIRIRANEEVPADVIIISDSDPEGNCYVETKNLDGETNLKMKTALKCGGTNNLKHSDDLGDVKFWVECDAPNPHLYTFKGTIHYENYDAVGRLVNADEKEPITPDNILLRGCTLRNTKWVIGLVVYTGAESKIMLNSGVTPTKKSRISSQLNLSVIINFLLLFIMCFVSGLINGLFYTEDNNSRVYFEFKPYGSTPAINGVIAFWVALIIYQSLVPISLYISVEIIKSFQAFFIYSDIKMYYPKLDFPCIPKAWNISDDLGQIEYIFSDKTGTLTQNVMEFKKCTINGKSYGLAYTEAKQGLDKRAGLDIIELANVWRKKITNDKEAMIDGLSKYFINDQLHEESVTFVSSEYVNDTLFVDDDLDQQKVANERFMHALALCHTVVTEENEDEPGYRDFKAESPDEAALVSVARDLGIVFKERLRKSLILQKYGRDEKYELLDIIPFTSARKRMSCIIETPDGRIILYTKGADNVIFQRLDPIHNSNDVISKTALHLEDYANEGLRTLCIAERELDRDFYFNWSERYKEANSSIDDDRDELIAQLDDEIEQNLILLGGTAIEDRLQAGVPQSIAILGQAGIKLWVLTGDRIETAINIGFSCNLLENEMKLLVVRPEDNDIHNVEYIDSLISKYLLEEFKMDVSDATTVDRLIEEAKLDHSAPNPNYAVIIDGAALHLVFQDLSDYPNEEVRLLREKFLLLGKQCKSVLCCRVSPSQKADVVKMVKDSLGVMTLAIGDGANDVAMIQAANVGVGIAGEEGRQAVMSSDYALGQFRFLTRLLLVHGRWSYKRLSEMIPCFFYKNVVFTFTLFWFGIYNNFDGSYLYEYTFLMFYNLAFTSLPVIVLAVLDQDVSDTVSLLVPELYRSGILSQEWSQYKFGWYMLDGIFQSVISFFFPYLLFYLSFQNPQGLTIDHRFWIGVVCACISVTACNFYVLLQQKRWDWLTLLIDVLSVLVVYFWTGVWSARATAALEFYKAGAQTLGTLAVWCCIFIGIVCCLLPRFVYDFLMSNFRPRDIDIVRERARMGEYDDYPEGFDPTDAEDVEKHRLLTEIMEKDPDLLSHLQEEQSSLEHETKSHHDDNALTKTFKTIKRHTQIPRSRKNTIRRSRRNTLNDQFHKPIDIETLRQQMILSGEYKTARTSLERINTTHELPGLTQAETLMSYHTRNSISLNR</sequence>
<dbReference type="InterPro" id="IPR006539">
    <property type="entry name" value="P-type_ATPase_IV"/>
</dbReference>
<evidence type="ECO:0000256" key="17">
    <source>
        <dbReference type="RuleBase" id="RU362033"/>
    </source>
</evidence>
<evidence type="ECO:0000256" key="16">
    <source>
        <dbReference type="PIRSR" id="PIRSR606539-3"/>
    </source>
</evidence>
<evidence type="ECO:0000259" key="21">
    <source>
        <dbReference type="Pfam" id="PF16212"/>
    </source>
</evidence>
<keyword evidence="6 15" id="KW-0547">Nucleotide-binding</keyword>
<feature type="transmembrane region" description="Helical" evidence="17">
    <location>
        <begin position="1257"/>
        <end position="1277"/>
    </location>
</feature>
<evidence type="ECO:0000313" key="22">
    <source>
        <dbReference type="EMBL" id="KAG7664948.1"/>
    </source>
</evidence>
<keyword evidence="23" id="KW-1185">Reference proteome</keyword>
<dbReference type="EMBL" id="JAGSYN010000057">
    <property type="protein sequence ID" value="KAG7664948.1"/>
    <property type="molecule type" value="Genomic_DNA"/>
</dbReference>
<feature type="binding site" evidence="15">
    <location>
        <position position="748"/>
    </location>
    <ligand>
        <name>ATP</name>
        <dbReference type="ChEBI" id="CHEBI:30616"/>
    </ligand>
</feature>
<feature type="transmembrane region" description="Helical" evidence="17">
    <location>
        <begin position="1137"/>
        <end position="1156"/>
    </location>
</feature>
<dbReference type="FunFam" id="3.40.50.1000:FF:000001">
    <property type="entry name" value="Phospholipid-transporting ATPase IC"/>
    <property type="match status" value="1"/>
</dbReference>
<protein>
    <recommendedName>
        <fullName evidence="17">Phospholipid-transporting ATPase</fullName>
        <ecNumber evidence="17">7.6.2.1</ecNumber>
    </recommendedName>
</protein>
<dbReference type="GO" id="GO:0005886">
    <property type="term" value="C:plasma membrane"/>
    <property type="evidence" value="ECO:0007669"/>
    <property type="project" value="TreeGrafter"/>
</dbReference>
<comment type="catalytic activity">
    <reaction evidence="13">
        <text>a 1,2-diacyl-sn-glycero-3-phosphoethanolamine(out) + ATP + H2O = a 1,2-diacyl-sn-glycero-3-phosphoethanolamine(in) + ADP + phosphate + H(+)</text>
        <dbReference type="Rhea" id="RHEA:66132"/>
        <dbReference type="ChEBI" id="CHEBI:15377"/>
        <dbReference type="ChEBI" id="CHEBI:15378"/>
        <dbReference type="ChEBI" id="CHEBI:30616"/>
        <dbReference type="ChEBI" id="CHEBI:43474"/>
        <dbReference type="ChEBI" id="CHEBI:64612"/>
        <dbReference type="ChEBI" id="CHEBI:456216"/>
    </reaction>
    <physiologicalReaction direction="left-to-right" evidence="13">
        <dbReference type="Rhea" id="RHEA:66133"/>
    </physiologicalReaction>
</comment>
<feature type="domain" description="P-type ATPase N-terminal" evidence="20">
    <location>
        <begin position="104"/>
        <end position="149"/>
    </location>
</feature>
<feature type="binding site" evidence="16">
    <location>
        <position position="1079"/>
    </location>
    <ligand>
        <name>Mg(2+)</name>
        <dbReference type="ChEBI" id="CHEBI:18420"/>
    </ligand>
</feature>
<feature type="domain" description="P-type ATPase A" evidence="19">
    <location>
        <begin position="334"/>
        <end position="386"/>
    </location>
</feature>
<feature type="binding site" evidence="15">
    <location>
        <position position="812"/>
    </location>
    <ligand>
        <name>ATP</name>
        <dbReference type="ChEBI" id="CHEBI:30616"/>
    </ligand>
</feature>
<comment type="catalytic activity">
    <reaction evidence="12 17">
        <text>ATP + H2O + phospholipidSide 1 = ADP + phosphate + phospholipidSide 2.</text>
        <dbReference type="EC" id="7.6.2.1"/>
    </reaction>
</comment>
<evidence type="ECO:0000256" key="14">
    <source>
        <dbReference type="PIRSR" id="PIRSR606539-1"/>
    </source>
</evidence>
<organism evidence="22 23">
    <name type="scientific">[Candida] subhashii</name>
    <dbReference type="NCBI Taxonomy" id="561895"/>
    <lineage>
        <taxon>Eukaryota</taxon>
        <taxon>Fungi</taxon>
        <taxon>Dikarya</taxon>
        <taxon>Ascomycota</taxon>
        <taxon>Saccharomycotina</taxon>
        <taxon>Pichiomycetes</taxon>
        <taxon>Debaryomycetaceae</taxon>
        <taxon>Spathaspora</taxon>
    </lineage>
</organism>
<dbReference type="EC" id="7.6.2.1" evidence="17"/>
<feature type="transmembrane region" description="Helical" evidence="17">
    <location>
        <begin position="1219"/>
        <end position="1245"/>
    </location>
</feature>
<feature type="binding site" evidence="15">
    <location>
        <position position="1059"/>
    </location>
    <ligand>
        <name>ATP</name>
        <dbReference type="ChEBI" id="CHEBI:30616"/>
    </ligand>
</feature>
<evidence type="ECO:0000256" key="15">
    <source>
        <dbReference type="PIRSR" id="PIRSR606539-2"/>
    </source>
</evidence>
<dbReference type="InterPro" id="IPR032631">
    <property type="entry name" value="P-type_ATPase_N"/>
</dbReference>
<dbReference type="FunFam" id="3.40.50.1000:FF:000014">
    <property type="entry name" value="Phospholipid-transporting ATPase"/>
    <property type="match status" value="1"/>
</dbReference>
<dbReference type="InterPro" id="IPR044492">
    <property type="entry name" value="P_typ_ATPase_HD_dom"/>
</dbReference>
<evidence type="ECO:0000259" key="20">
    <source>
        <dbReference type="Pfam" id="PF16209"/>
    </source>
</evidence>
<dbReference type="Pfam" id="PF13246">
    <property type="entry name" value="Cation_ATPase"/>
    <property type="match status" value="1"/>
</dbReference>
<evidence type="ECO:0000256" key="18">
    <source>
        <dbReference type="SAM" id="MobiDB-lite"/>
    </source>
</evidence>
<feature type="binding site" evidence="15">
    <location>
        <position position="613"/>
    </location>
    <ligand>
        <name>ATP</name>
        <dbReference type="ChEBI" id="CHEBI:30616"/>
    </ligand>
</feature>
<comment type="cofactor">
    <cofactor evidence="16">
        <name>Mg(2+)</name>
        <dbReference type="ChEBI" id="CHEBI:18420"/>
    </cofactor>
</comment>
<evidence type="ECO:0000256" key="2">
    <source>
        <dbReference type="ARBA" id="ARBA00008109"/>
    </source>
</evidence>
<dbReference type="PANTHER" id="PTHR24092">
    <property type="entry name" value="PROBABLE PHOSPHOLIPID-TRANSPORTING ATPASE"/>
    <property type="match status" value="1"/>
</dbReference>
<feature type="binding site" evidence="15">
    <location>
        <position position="789"/>
    </location>
    <ligand>
        <name>ATP</name>
        <dbReference type="ChEBI" id="CHEBI:30616"/>
    </ligand>
</feature>
<evidence type="ECO:0000256" key="13">
    <source>
        <dbReference type="ARBA" id="ARBA00049128"/>
    </source>
</evidence>
<feature type="binding site" evidence="15">
    <location>
        <position position="1083"/>
    </location>
    <ligand>
        <name>ATP</name>
        <dbReference type="ChEBI" id="CHEBI:30616"/>
    </ligand>
</feature>
<keyword evidence="10 17" id="KW-1133">Transmembrane helix</keyword>
<evidence type="ECO:0000256" key="8">
    <source>
        <dbReference type="ARBA" id="ARBA00022842"/>
    </source>
</evidence>
<dbReference type="SFLD" id="SFLDS00003">
    <property type="entry name" value="Haloacid_Dehalogenase"/>
    <property type="match status" value="1"/>
</dbReference>
<dbReference type="InterPro" id="IPR001757">
    <property type="entry name" value="P_typ_ATPase"/>
</dbReference>
<dbReference type="NCBIfam" id="TIGR01494">
    <property type="entry name" value="ATPase_P-type"/>
    <property type="match status" value="2"/>
</dbReference>
<comment type="caution">
    <text evidence="22">The sequence shown here is derived from an EMBL/GenBank/DDBJ whole genome shotgun (WGS) entry which is preliminary data.</text>
</comment>
<feature type="compositionally biased region" description="Basic and acidic residues" evidence="18">
    <location>
        <begin position="1"/>
        <end position="15"/>
    </location>
</feature>
<dbReference type="GO" id="GO:0012505">
    <property type="term" value="C:endomembrane system"/>
    <property type="evidence" value="ECO:0007669"/>
    <property type="project" value="UniProtKB-SubCell"/>
</dbReference>
<feature type="binding site" evidence="16">
    <location>
        <position position="1083"/>
    </location>
    <ligand>
        <name>Mg(2+)</name>
        <dbReference type="ChEBI" id="CHEBI:18420"/>
    </ligand>
</feature>
<dbReference type="GO" id="GO:0140346">
    <property type="term" value="F:phosphatidylserine flippase activity"/>
    <property type="evidence" value="ECO:0007669"/>
    <property type="project" value="UniProtKB-ARBA"/>
</dbReference>
<evidence type="ECO:0000256" key="4">
    <source>
        <dbReference type="ARBA" id="ARBA00022692"/>
    </source>
</evidence>
<dbReference type="PANTHER" id="PTHR24092:SF180">
    <property type="entry name" value="PHOSPHOLIPID-TRANSPORTING ATPASE DNF1-RELATED"/>
    <property type="match status" value="1"/>
</dbReference>
<feature type="domain" description="P-type ATPase C-terminal" evidence="21">
    <location>
        <begin position="1105"/>
        <end position="1354"/>
    </location>
</feature>
<reference evidence="22 23" key="1">
    <citation type="journal article" date="2021" name="DNA Res.">
        <title>Genome analysis of Candida subhashii reveals its hybrid nature and dual mitochondrial genome conformations.</title>
        <authorList>
            <person name="Mixao V."/>
            <person name="Hegedusova E."/>
            <person name="Saus E."/>
            <person name="Pryszcz L.P."/>
            <person name="Cillingova A."/>
            <person name="Nosek J."/>
            <person name="Gabaldon T."/>
        </authorList>
    </citation>
    <scope>NUCLEOTIDE SEQUENCE [LARGE SCALE GENOMIC DNA]</scope>
    <source>
        <strain evidence="22 23">CBS 10753</strain>
    </source>
</reference>
<feature type="binding site" evidence="16">
    <location>
        <position position="612"/>
    </location>
    <ligand>
        <name>Mg(2+)</name>
        <dbReference type="ChEBI" id="CHEBI:18420"/>
    </ligand>
</feature>
<keyword evidence="5 16" id="KW-0479">Metal-binding</keyword>
<dbReference type="FunFam" id="3.40.1110.10:FF:000035">
    <property type="entry name" value="Phospholipid-transporting ATPase"/>
    <property type="match status" value="1"/>
</dbReference>
<dbReference type="NCBIfam" id="TIGR01652">
    <property type="entry name" value="ATPase-Plipid"/>
    <property type="match status" value="1"/>
</dbReference>
<keyword evidence="9 17" id="KW-1278">Translocase</keyword>
<feature type="transmembrane region" description="Helical" evidence="17">
    <location>
        <begin position="1325"/>
        <end position="1345"/>
    </location>
</feature>
<feature type="binding site" evidence="15">
    <location>
        <position position="612"/>
    </location>
    <ligand>
        <name>ATP</name>
        <dbReference type="ChEBI" id="CHEBI:30616"/>
    </ligand>
</feature>
<gene>
    <name evidence="22" type="ORF">J8A68_001534</name>
</gene>
<name>A0A8J5QN25_9ASCO</name>
<feature type="binding site" evidence="16">
    <location>
        <position position="614"/>
    </location>
    <ligand>
        <name>Mg(2+)</name>
        <dbReference type="ChEBI" id="CHEBI:18420"/>
    </ligand>
</feature>
<dbReference type="CDD" id="cd02073">
    <property type="entry name" value="P-type_ATPase_APLT_Dnf-like"/>
    <property type="match status" value="1"/>
</dbReference>
<feature type="transmembrane region" description="Helical" evidence="17">
    <location>
        <begin position="1168"/>
        <end position="1189"/>
    </location>
</feature>
<feature type="transmembrane region" description="Helical" evidence="17">
    <location>
        <begin position="157"/>
        <end position="176"/>
    </location>
</feature>
<evidence type="ECO:0000256" key="11">
    <source>
        <dbReference type="ARBA" id="ARBA00023136"/>
    </source>
</evidence>
<evidence type="ECO:0000256" key="1">
    <source>
        <dbReference type="ARBA" id="ARBA00004127"/>
    </source>
</evidence>
<dbReference type="Pfam" id="PF16209">
    <property type="entry name" value="PhoLip_ATPase_N"/>
    <property type="match status" value="1"/>
</dbReference>
<feature type="binding site" evidence="15">
    <location>
        <position position="931"/>
    </location>
    <ligand>
        <name>ATP</name>
        <dbReference type="ChEBI" id="CHEBI:30616"/>
    </ligand>
</feature>
<dbReference type="GO" id="GO:0016887">
    <property type="term" value="F:ATP hydrolysis activity"/>
    <property type="evidence" value="ECO:0007669"/>
    <property type="project" value="InterPro"/>
</dbReference>
<evidence type="ECO:0000256" key="7">
    <source>
        <dbReference type="ARBA" id="ARBA00022840"/>
    </source>
</evidence>
<dbReference type="InterPro" id="IPR018303">
    <property type="entry name" value="ATPase_P-typ_P_site"/>
</dbReference>
<comment type="subcellular location">
    <subcellularLocation>
        <location evidence="1">Endomembrane system</location>
        <topology evidence="1">Multi-pass membrane protein</topology>
    </subcellularLocation>
    <subcellularLocation>
        <location evidence="17">Membrane</location>
        <topology evidence="17">Multi-pass membrane protein</topology>
    </subcellularLocation>
</comment>